<name>A0A4R3HZR1_PAULE</name>
<evidence type="ECO:0000256" key="3">
    <source>
        <dbReference type="ARBA" id="ARBA00022989"/>
    </source>
</evidence>
<organism evidence="7 8">
    <name type="scientific">Paucimonas lemoignei</name>
    <name type="common">Pseudomonas lemoignei</name>
    <dbReference type="NCBI Taxonomy" id="29443"/>
    <lineage>
        <taxon>Bacteria</taxon>
        <taxon>Pseudomonadati</taxon>
        <taxon>Pseudomonadota</taxon>
        <taxon>Betaproteobacteria</taxon>
        <taxon>Burkholderiales</taxon>
        <taxon>Burkholderiaceae</taxon>
        <taxon>Paucimonas</taxon>
    </lineage>
</organism>
<evidence type="ECO:0000256" key="2">
    <source>
        <dbReference type="ARBA" id="ARBA00022692"/>
    </source>
</evidence>
<dbReference type="Proteomes" id="UP000295382">
    <property type="component" value="Unassembled WGS sequence"/>
</dbReference>
<sequence length="399" mass="44625">MSFAARRGEWPQYVLAILPFLLFFPVGIVYLGVVIFLFSLMLAGDYRKRWAEVRAHPMFRPVMAMLLVTCLAGIFLERPQKAFWSGFAHYQIYLFLLLFISVGKGEWQNWAYKAFIAGALYAAMLFYLNVLQLLPDIGLFNAYRAYSGNKSILLGILLAIAAGWLLYDMTLATGWKSLARILVAFIYIATPVLFLTKTRTAIVIFVLLCIVASVRYLRGHWRGAAGLLGVALIVAAAWGMSSGFKERMTTTFNDIVAFSKGNKPSAQGNRLEIYALTLEIIAQRPLTGHGISTWEPHYAKLATERDVDVFATPHNDYLLYAAEIGVIGVAALLWIWLMQLAVAWRMNNHHGMRLLMLGLAIMVGGMFNAILRDAVFGMAFMILLAIPLAGARYEETRAD</sequence>
<dbReference type="GO" id="GO:0016874">
    <property type="term" value="F:ligase activity"/>
    <property type="evidence" value="ECO:0007669"/>
    <property type="project" value="UniProtKB-KW"/>
</dbReference>
<feature type="transmembrane region" description="Helical" evidence="5">
    <location>
        <begin position="201"/>
        <end position="217"/>
    </location>
</feature>
<evidence type="ECO:0000256" key="4">
    <source>
        <dbReference type="ARBA" id="ARBA00023136"/>
    </source>
</evidence>
<gene>
    <name evidence="7" type="ORF">EDC30_102132</name>
</gene>
<proteinExistence type="predicted"/>
<feature type="transmembrane region" description="Helical" evidence="5">
    <location>
        <begin position="354"/>
        <end position="370"/>
    </location>
</feature>
<dbReference type="Pfam" id="PF04932">
    <property type="entry name" value="Wzy_C"/>
    <property type="match status" value="1"/>
</dbReference>
<evidence type="ECO:0000259" key="6">
    <source>
        <dbReference type="Pfam" id="PF04932"/>
    </source>
</evidence>
<feature type="transmembrane region" description="Helical" evidence="5">
    <location>
        <begin position="146"/>
        <end position="166"/>
    </location>
</feature>
<evidence type="ECO:0000256" key="5">
    <source>
        <dbReference type="SAM" id="Phobius"/>
    </source>
</evidence>
<evidence type="ECO:0000256" key="1">
    <source>
        <dbReference type="ARBA" id="ARBA00004141"/>
    </source>
</evidence>
<evidence type="ECO:0000313" key="8">
    <source>
        <dbReference type="Proteomes" id="UP000295382"/>
    </source>
</evidence>
<keyword evidence="3 5" id="KW-1133">Transmembrane helix</keyword>
<dbReference type="InterPro" id="IPR051533">
    <property type="entry name" value="WaaL-like"/>
</dbReference>
<dbReference type="EMBL" id="SLZQ01000002">
    <property type="protein sequence ID" value="TCS38394.1"/>
    <property type="molecule type" value="Genomic_DNA"/>
</dbReference>
<accession>A0A4R3HZR1</accession>
<dbReference type="OrthoDB" id="9795248at2"/>
<dbReference type="RefSeq" id="WP_132257471.1">
    <property type="nucleotide sequence ID" value="NZ_SLZQ01000002.1"/>
</dbReference>
<dbReference type="InterPro" id="IPR007016">
    <property type="entry name" value="O-antigen_ligase-rel_domated"/>
</dbReference>
<dbReference type="GO" id="GO:0016020">
    <property type="term" value="C:membrane"/>
    <property type="evidence" value="ECO:0007669"/>
    <property type="project" value="UniProtKB-SubCell"/>
</dbReference>
<reference evidence="7 8" key="1">
    <citation type="submission" date="2019-03" db="EMBL/GenBank/DDBJ databases">
        <title>Genomic Encyclopedia of Type Strains, Phase IV (KMG-IV): sequencing the most valuable type-strain genomes for metagenomic binning, comparative biology and taxonomic classification.</title>
        <authorList>
            <person name="Goeker M."/>
        </authorList>
    </citation>
    <scope>NUCLEOTIDE SEQUENCE [LARGE SCALE GENOMIC DNA]</scope>
    <source>
        <strain evidence="7 8">DSM 7445</strain>
    </source>
</reference>
<dbReference type="PANTHER" id="PTHR37422">
    <property type="entry name" value="TEICHURONIC ACID BIOSYNTHESIS PROTEIN TUAE"/>
    <property type="match status" value="1"/>
</dbReference>
<feature type="transmembrane region" description="Helical" evidence="5">
    <location>
        <begin position="178"/>
        <end position="195"/>
    </location>
</feature>
<keyword evidence="2 5" id="KW-0812">Transmembrane</keyword>
<feature type="transmembrane region" description="Helical" evidence="5">
    <location>
        <begin position="58"/>
        <end position="76"/>
    </location>
</feature>
<feature type="transmembrane region" description="Helical" evidence="5">
    <location>
        <begin position="317"/>
        <end position="342"/>
    </location>
</feature>
<protein>
    <submittedName>
        <fullName evidence="7">O-antigen ligase</fullName>
    </submittedName>
</protein>
<keyword evidence="8" id="KW-1185">Reference proteome</keyword>
<feature type="transmembrane region" description="Helical" evidence="5">
    <location>
        <begin position="224"/>
        <end position="244"/>
    </location>
</feature>
<feature type="transmembrane region" description="Helical" evidence="5">
    <location>
        <begin position="82"/>
        <end position="102"/>
    </location>
</feature>
<dbReference type="AlphaFoldDB" id="A0A4R3HZR1"/>
<feature type="transmembrane region" description="Helical" evidence="5">
    <location>
        <begin position="114"/>
        <end position="134"/>
    </location>
</feature>
<keyword evidence="4 5" id="KW-0472">Membrane</keyword>
<comment type="subcellular location">
    <subcellularLocation>
        <location evidence="1">Membrane</location>
        <topology evidence="1">Multi-pass membrane protein</topology>
    </subcellularLocation>
</comment>
<feature type="transmembrane region" description="Helical" evidence="5">
    <location>
        <begin position="12"/>
        <end position="38"/>
    </location>
</feature>
<evidence type="ECO:0000313" key="7">
    <source>
        <dbReference type="EMBL" id="TCS38394.1"/>
    </source>
</evidence>
<feature type="domain" description="O-antigen ligase-related" evidence="6">
    <location>
        <begin position="189"/>
        <end position="332"/>
    </location>
</feature>
<feature type="transmembrane region" description="Helical" evidence="5">
    <location>
        <begin position="376"/>
        <end position="393"/>
    </location>
</feature>
<dbReference type="PANTHER" id="PTHR37422:SF13">
    <property type="entry name" value="LIPOPOLYSACCHARIDE BIOSYNTHESIS PROTEIN PA4999-RELATED"/>
    <property type="match status" value="1"/>
</dbReference>
<keyword evidence="7" id="KW-0436">Ligase</keyword>
<comment type="caution">
    <text evidence="7">The sequence shown here is derived from an EMBL/GenBank/DDBJ whole genome shotgun (WGS) entry which is preliminary data.</text>
</comment>